<dbReference type="InterPro" id="IPR003010">
    <property type="entry name" value="C-N_Hydrolase"/>
</dbReference>
<dbReference type="AlphaFoldDB" id="A0A3E0VYE9"/>
<proteinExistence type="predicted"/>
<dbReference type="RefSeq" id="WP_116411080.1">
    <property type="nucleotide sequence ID" value="NZ_NBXB01000021.1"/>
</dbReference>
<dbReference type="Proteomes" id="UP000256541">
    <property type="component" value="Unassembled WGS sequence"/>
</dbReference>
<keyword evidence="1 3" id="KW-0378">Hydrolase</keyword>
<dbReference type="PANTHER" id="PTHR43674">
    <property type="entry name" value="NITRILASE C965.09-RELATED"/>
    <property type="match status" value="1"/>
</dbReference>
<dbReference type="GO" id="GO:0016811">
    <property type="term" value="F:hydrolase activity, acting on carbon-nitrogen (but not peptide) bonds, in linear amides"/>
    <property type="evidence" value="ECO:0007669"/>
    <property type="project" value="TreeGrafter"/>
</dbReference>
<dbReference type="SUPFAM" id="SSF56317">
    <property type="entry name" value="Carbon-nitrogen hydrolase"/>
    <property type="match status" value="1"/>
</dbReference>
<dbReference type="Pfam" id="PF00795">
    <property type="entry name" value="CN_hydrolase"/>
    <property type="match status" value="1"/>
</dbReference>
<dbReference type="InterPro" id="IPR050345">
    <property type="entry name" value="Aliph_Amidase/BUP"/>
</dbReference>
<dbReference type="PROSITE" id="PS50263">
    <property type="entry name" value="CN_HYDROLASE"/>
    <property type="match status" value="1"/>
</dbReference>
<organism evidence="3 4">
    <name type="scientific">Subtercola boreus</name>
    <dbReference type="NCBI Taxonomy" id="120213"/>
    <lineage>
        <taxon>Bacteria</taxon>
        <taxon>Bacillati</taxon>
        <taxon>Actinomycetota</taxon>
        <taxon>Actinomycetes</taxon>
        <taxon>Micrococcales</taxon>
        <taxon>Microbacteriaceae</taxon>
        <taxon>Subtercola</taxon>
    </lineage>
</organism>
<dbReference type="CDD" id="cd07197">
    <property type="entry name" value="nitrilase"/>
    <property type="match status" value="1"/>
</dbReference>
<sequence>MAEITLAAVAAHFGRDISRAMPKIEGIISDARSQDVDLLVFPDATLGGYLASLASPDPAELPPSVSIDGPEIGQIIQWAGDMVVCLAFTEEVAMADGRHLYNTSVCVDSTGVLGVHRKVHQPLGESLVYDHGDSFTAFDTPVGRIGMLIDYDKTFPEAARSLALDGAEIIACLSAWPASTTNRAERLPQDRQSRLFDLYDCARAAENQVILVSSNQTGVMGGLRFLGQAKVVGPGGDVLAKTWNKGALAVAHIDVQHEVGRARRKLHHLRERAVGAYHPGIVGGGVAGAGAAALDGVARDAPARASVPLAGLV</sequence>
<evidence type="ECO:0000259" key="2">
    <source>
        <dbReference type="PROSITE" id="PS50263"/>
    </source>
</evidence>
<evidence type="ECO:0000256" key="1">
    <source>
        <dbReference type="ARBA" id="ARBA00022801"/>
    </source>
</evidence>
<accession>A0A3E0VYE9</accession>
<gene>
    <name evidence="3" type="ORF">B7R22_07045</name>
</gene>
<dbReference type="PANTHER" id="PTHR43674:SF16">
    <property type="entry name" value="CARBON-NITROGEN FAMILY, PUTATIVE (AFU_ORTHOLOGUE AFUA_5G02350)-RELATED"/>
    <property type="match status" value="1"/>
</dbReference>
<evidence type="ECO:0000313" key="3">
    <source>
        <dbReference type="EMBL" id="RFA15082.1"/>
    </source>
</evidence>
<name>A0A3E0VYE9_9MICO</name>
<evidence type="ECO:0000313" key="4">
    <source>
        <dbReference type="Proteomes" id="UP000256541"/>
    </source>
</evidence>
<reference evidence="3 4" key="1">
    <citation type="submission" date="2017-04" db="EMBL/GenBank/DDBJ databases">
        <title>Comparative genome analysis of Subtercola boreus.</title>
        <authorList>
            <person name="Cho Y.-J."/>
            <person name="Cho A."/>
            <person name="Kim O.-S."/>
            <person name="Lee J.-I."/>
        </authorList>
    </citation>
    <scope>NUCLEOTIDE SEQUENCE [LARGE SCALE GENOMIC DNA]</scope>
    <source>
        <strain evidence="3 4">P27479</strain>
    </source>
</reference>
<comment type="caution">
    <text evidence="3">The sequence shown here is derived from an EMBL/GenBank/DDBJ whole genome shotgun (WGS) entry which is preliminary data.</text>
</comment>
<dbReference type="EMBL" id="NBXB01000021">
    <property type="protein sequence ID" value="RFA15082.1"/>
    <property type="molecule type" value="Genomic_DNA"/>
</dbReference>
<dbReference type="OrthoDB" id="9811121at2"/>
<dbReference type="InterPro" id="IPR036526">
    <property type="entry name" value="C-N_Hydrolase_sf"/>
</dbReference>
<feature type="domain" description="CN hydrolase" evidence="2">
    <location>
        <begin position="4"/>
        <end position="255"/>
    </location>
</feature>
<protein>
    <submittedName>
        <fullName evidence="3">Carbon-nitrogen hydrolase family protein</fullName>
    </submittedName>
</protein>
<dbReference type="Gene3D" id="3.60.110.10">
    <property type="entry name" value="Carbon-nitrogen hydrolase"/>
    <property type="match status" value="1"/>
</dbReference>